<evidence type="ECO:0000256" key="5">
    <source>
        <dbReference type="ARBA" id="ARBA00023242"/>
    </source>
</evidence>
<sequence length="1077" mass="119809">MVADPAEGPDAFSRVLPLPFRLEFEVILGFWLWALNLHGFHVLNIDIFTLIRYPARPTENEPPLHVSAYRLAGFLTGLWVGAIVIFWMLTGTDTDLVVAYDWIPNLLFFIMLAAFLLPRYPFLRPIFGSNSSHGISRLFSGLRRVAIGGIASQKGDKFGDVLLADALTSYSKPISEIFVVLCLFLKGSGTTNKPDRLCGHEFIVPLAIAWPFAIRLRQCLKEGQWANAAKYATAFPVIALSSMTRKNPTWIVFWRLAAIVNSLYSFWWDVSMDWDLTFLSRYRHKSPYGLRQQRVFRQPLIYYIVIGVDIILRFAWSMKLSLHVVKLDGLEGGVFLLEILELLRRWMWVYFRVETDAKTTSHAIINTPPERARMNYTTPDYTAYGGQYSAPYQSQQPPYPNTNPYSVPQQSSGPFYSNQTSAQTTNQHQTSNRSQNGALSAQAAGGSQANASSTSYEEALMNALRAEAQAKEPISRNDNNNDPQEEQDDDDEDDNNNDPPEAGDGDEPIYQLPPPPEATYKNEVELEDALHAWTLQHGYELVRRASKRNASRQLYKRYYHCSKHGPDRKSGAGLRVHKKSARTGCPMSLAAVSVDPHDATGDWQIRHRKTYHNHPPEEAVKLAGHRRRARNGAVEQAVDGLFAMGTKVGDVLKFLQRTHPEGLFKRTDVANMKLKFVKHGTCTYHGEEPKPRGPDSARPAACTNCRTRKTRCDNVRPICEECAKSNTLCVYETPAPEDNSGQAEDDGDQTMADDSIAGPSNVSQVGSANYPAQAHKVLAALNSFQQEYVRPARLTLESSAVEVLASTTCGSGESYQAAIPRKFAYGGDWNNYQDAFLSAARKENTIEVLLGNKREPGKPAADVSVEDHNEYIKQLAIYNRRNDLLKTALRDTLSPGLWNRIKLHPSATEMWSSLEDLCMPRGSDQAYVRFTDLFNVSLATSGTIDLYINDMETKAHACNQMSQVHDSNRDPATLSQSTMEVNKRKAGGNGEVSEDLLCFLFLRGLGEQWQTMANNLCKKHNLAGFGSGDRVNFKELAKLVKQAMDHEAGGGNGGGTAKTSSATGSARAGGRAARPAV</sequence>
<feature type="domain" description="Zn(2)-C6 fungal-type" evidence="8">
    <location>
        <begin position="701"/>
        <end position="731"/>
    </location>
</feature>
<evidence type="ECO:0000313" key="10">
    <source>
        <dbReference type="EMBL" id="SMQ52611.1"/>
    </source>
</evidence>
<dbReference type="PROSITE" id="PS00463">
    <property type="entry name" value="ZN2_CY6_FUNGAL_1"/>
    <property type="match status" value="1"/>
</dbReference>
<evidence type="ECO:0000256" key="1">
    <source>
        <dbReference type="ARBA" id="ARBA00004141"/>
    </source>
</evidence>
<dbReference type="GO" id="GO:0016020">
    <property type="term" value="C:membrane"/>
    <property type="evidence" value="ECO:0007669"/>
    <property type="project" value="UniProtKB-SubCell"/>
</dbReference>
<feature type="domain" description="EXS" evidence="9">
    <location>
        <begin position="195"/>
        <end position="385"/>
    </location>
</feature>
<organism evidence="10 11">
    <name type="scientific">Zymoseptoria tritici (strain ST99CH_3D7)</name>
    <dbReference type="NCBI Taxonomy" id="1276538"/>
    <lineage>
        <taxon>Eukaryota</taxon>
        <taxon>Fungi</taxon>
        <taxon>Dikarya</taxon>
        <taxon>Ascomycota</taxon>
        <taxon>Pezizomycotina</taxon>
        <taxon>Dothideomycetes</taxon>
        <taxon>Dothideomycetidae</taxon>
        <taxon>Mycosphaerellales</taxon>
        <taxon>Mycosphaerellaceae</taxon>
        <taxon>Zymoseptoria</taxon>
    </lineage>
</organism>
<dbReference type="CDD" id="cd00067">
    <property type="entry name" value="GAL4"/>
    <property type="match status" value="1"/>
</dbReference>
<proteinExistence type="predicted"/>
<feature type="region of interest" description="Disordered" evidence="6">
    <location>
        <begin position="386"/>
        <end position="455"/>
    </location>
</feature>
<dbReference type="PROSITE" id="PS50048">
    <property type="entry name" value="ZN2_CY6_FUNGAL_2"/>
    <property type="match status" value="1"/>
</dbReference>
<feature type="region of interest" description="Disordered" evidence="6">
    <location>
        <begin position="965"/>
        <end position="989"/>
    </location>
</feature>
<evidence type="ECO:0000256" key="2">
    <source>
        <dbReference type="ARBA" id="ARBA00022692"/>
    </source>
</evidence>
<feature type="region of interest" description="Disordered" evidence="6">
    <location>
        <begin position="470"/>
        <end position="518"/>
    </location>
</feature>
<dbReference type="PANTHER" id="PTHR10783">
    <property type="entry name" value="XENOTROPIC AND POLYTROPIC RETROVIRUS RECEPTOR 1-RELATED"/>
    <property type="match status" value="1"/>
</dbReference>
<dbReference type="PANTHER" id="PTHR10783:SF46">
    <property type="entry name" value="PROTEIN ERD1 HOMOLOG 2"/>
    <property type="match status" value="1"/>
</dbReference>
<comment type="subcellular location">
    <subcellularLocation>
        <location evidence="1">Membrane</location>
        <topology evidence="1">Multi-pass membrane protein</topology>
    </subcellularLocation>
</comment>
<feature type="compositionally biased region" description="Low complexity" evidence="6">
    <location>
        <begin position="386"/>
        <end position="396"/>
    </location>
</feature>
<evidence type="ECO:0000256" key="4">
    <source>
        <dbReference type="ARBA" id="ARBA00023136"/>
    </source>
</evidence>
<dbReference type="Proteomes" id="UP000215127">
    <property type="component" value="Chromosome 7"/>
</dbReference>
<keyword evidence="4 7" id="KW-0472">Membrane</keyword>
<dbReference type="GO" id="GO:0005737">
    <property type="term" value="C:cytoplasm"/>
    <property type="evidence" value="ECO:0007669"/>
    <property type="project" value="TreeGrafter"/>
</dbReference>
<evidence type="ECO:0000256" key="6">
    <source>
        <dbReference type="SAM" id="MobiDB-lite"/>
    </source>
</evidence>
<dbReference type="GO" id="GO:0000981">
    <property type="term" value="F:DNA-binding transcription factor activity, RNA polymerase II-specific"/>
    <property type="evidence" value="ECO:0007669"/>
    <property type="project" value="InterPro"/>
</dbReference>
<reference evidence="10 11" key="1">
    <citation type="submission" date="2016-06" db="EMBL/GenBank/DDBJ databases">
        <authorList>
            <person name="Kjaerup R.B."/>
            <person name="Dalgaard T.S."/>
            <person name="Juul-Madsen H.R."/>
        </authorList>
    </citation>
    <scope>NUCLEOTIDE SEQUENCE [LARGE SCALE GENOMIC DNA]</scope>
</reference>
<feature type="transmembrane region" description="Helical" evidence="7">
    <location>
        <begin position="30"/>
        <end position="51"/>
    </location>
</feature>
<feature type="transmembrane region" description="Helical" evidence="7">
    <location>
        <begin position="102"/>
        <end position="122"/>
    </location>
</feature>
<keyword evidence="3 7" id="KW-1133">Transmembrane helix</keyword>
<dbReference type="InterPro" id="IPR004342">
    <property type="entry name" value="EXS_C"/>
</dbReference>
<feature type="region of interest" description="Disordered" evidence="6">
    <location>
        <begin position="1045"/>
        <end position="1077"/>
    </location>
</feature>
<dbReference type="GO" id="GO:0008270">
    <property type="term" value="F:zinc ion binding"/>
    <property type="evidence" value="ECO:0007669"/>
    <property type="project" value="InterPro"/>
</dbReference>
<keyword evidence="2 7" id="KW-0812">Transmembrane</keyword>
<feature type="compositionally biased region" description="Low complexity" evidence="6">
    <location>
        <begin position="434"/>
        <end position="455"/>
    </location>
</feature>
<dbReference type="InterPro" id="IPR001138">
    <property type="entry name" value="Zn2Cys6_DnaBD"/>
</dbReference>
<protein>
    <recommendedName>
        <fullName evidence="12">Zn(2)-C6 fungal-type domain-containing protein</fullName>
    </recommendedName>
</protein>
<feature type="compositionally biased region" description="Polar residues" evidence="6">
    <location>
        <begin position="402"/>
        <end position="433"/>
    </location>
</feature>
<evidence type="ECO:0000259" key="9">
    <source>
        <dbReference type="PROSITE" id="PS51380"/>
    </source>
</evidence>
<name>A0A1X7RZH7_ZYMT9</name>
<feature type="compositionally biased region" description="Acidic residues" evidence="6">
    <location>
        <begin position="483"/>
        <end position="507"/>
    </location>
</feature>
<dbReference type="AlphaFoldDB" id="A0A1X7RZH7"/>
<gene>
    <name evidence="10" type="ORF">ZT3D7_G7764</name>
</gene>
<dbReference type="Pfam" id="PF00172">
    <property type="entry name" value="Zn_clus"/>
    <property type="match status" value="1"/>
</dbReference>
<dbReference type="SUPFAM" id="SSF57701">
    <property type="entry name" value="Zn2/Cys6 DNA-binding domain"/>
    <property type="match status" value="1"/>
</dbReference>
<dbReference type="Gene3D" id="4.10.240.10">
    <property type="entry name" value="Zn(2)-C6 fungal-type DNA-binding domain"/>
    <property type="match status" value="1"/>
</dbReference>
<dbReference type="SMART" id="SM00066">
    <property type="entry name" value="GAL4"/>
    <property type="match status" value="1"/>
</dbReference>
<evidence type="ECO:0000313" key="11">
    <source>
        <dbReference type="Proteomes" id="UP000215127"/>
    </source>
</evidence>
<evidence type="ECO:0000256" key="7">
    <source>
        <dbReference type="SAM" id="Phobius"/>
    </source>
</evidence>
<feature type="transmembrane region" description="Helical" evidence="7">
    <location>
        <begin position="71"/>
        <end position="90"/>
    </location>
</feature>
<evidence type="ECO:0000256" key="3">
    <source>
        <dbReference type="ARBA" id="ARBA00022989"/>
    </source>
</evidence>
<feature type="region of interest" description="Disordered" evidence="6">
    <location>
        <begin position="735"/>
        <end position="760"/>
    </location>
</feature>
<feature type="transmembrane region" description="Helical" evidence="7">
    <location>
        <begin position="300"/>
        <end position="316"/>
    </location>
</feature>
<dbReference type="STRING" id="1276538.A0A1X7RZH7"/>
<feature type="compositionally biased region" description="Low complexity" evidence="6">
    <location>
        <begin position="1057"/>
        <end position="1077"/>
    </location>
</feature>
<dbReference type="InterPro" id="IPR036864">
    <property type="entry name" value="Zn2-C6_fun-type_DNA-bd_sf"/>
</dbReference>
<dbReference type="EMBL" id="LT853698">
    <property type="protein sequence ID" value="SMQ52611.1"/>
    <property type="molecule type" value="Genomic_DNA"/>
</dbReference>
<evidence type="ECO:0000259" key="8">
    <source>
        <dbReference type="PROSITE" id="PS50048"/>
    </source>
</evidence>
<keyword evidence="11" id="KW-1185">Reference proteome</keyword>
<evidence type="ECO:0008006" key="12">
    <source>
        <dbReference type="Google" id="ProtNLM"/>
    </source>
</evidence>
<dbReference type="Pfam" id="PF03124">
    <property type="entry name" value="EXS"/>
    <property type="match status" value="1"/>
</dbReference>
<keyword evidence="5" id="KW-0539">Nucleus</keyword>
<dbReference type="PROSITE" id="PS51380">
    <property type="entry name" value="EXS"/>
    <property type="match status" value="1"/>
</dbReference>
<accession>A0A1X7RZH7</accession>